<sequence>MTEQIFMEVKDNIATIFINRPEKRNALSFEMWESLNEYVEHCHEDRAVKVIVFRSTTEEAFSAGADISEFRTRRSTAEEIITYSKVMADLEEKIAKGPKPVIAMIQGFCVGGGCELAVACDFRFSDSTGKFAITPAKLGIIYNTKATKHLVDLVGQANAKDILYTGRIFNAEEALRMGLIDRIYEPDQLEKETYAYAKMICENSQMTVRGAKKIINHVLHGGEDDNDEILQEILESVTSEDYKEGVDAFLSKRKAKFTYS</sequence>
<dbReference type="RefSeq" id="WP_041845100.1">
    <property type="nucleotide sequence ID" value="NZ_JXLR01000028.1"/>
</dbReference>
<comment type="caution">
    <text evidence="4">The sequence shown here is derived from an EMBL/GenBank/DDBJ whole genome shotgun (WGS) entry which is preliminary data.</text>
</comment>
<comment type="similarity">
    <text evidence="1 3">Belongs to the enoyl-CoA hydratase/isomerase family.</text>
</comment>
<dbReference type="Gene3D" id="3.90.226.10">
    <property type="entry name" value="2-enoyl-CoA Hydratase, Chain A, domain 1"/>
    <property type="match status" value="1"/>
</dbReference>
<dbReference type="EC" id="4.2.1.17" evidence="4"/>
<dbReference type="InterPro" id="IPR001753">
    <property type="entry name" value="Enoyl-CoA_hydra/iso"/>
</dbReference>
<evidence type="ECO:0000313" key="4">
    <source>
        <dbReference type="EMBL" id="KIO73963.1"/>
    </source>
</evidence>
<dbReference type="InterPro" id="IPR014748">
    <property type="entry name" value="Enoyl-CoA_hydra_C"/>
</dbReference>
<evidence type="ECO:0000313" key="5">
    <source>
        <dbReference type="Proteomes" id="UP000032076"/>
    </source>
</evidence>
<evidence type="ECO:0000256" key="1">
    <source>
        <dbReference type="ARBA" id="ARBA00005254"/>
    </source>
</evidence>
<dbReference type="GO" id="GO:0004300">
    <property type="term" value="F:enoyl-CoA hydratase activity"/>
    <property type="evidence" value="ECO:0007669"/>
    <property type="project" value="UniProtKB-EC"/>
</dbReference>
<dbReference type="Gene3D" id="1.10.12.10">
    <property type="entry name" value="Lyase 2-enoyl-coa Hydratase, Chain A, domain 2"/>
    <property type="match status" value="1"/>
</dbReference>
<dbReference type="GO" id="GO:0006635">
    <property type="term" value="P:fatty acid beta-oxidation"/>
    <property type="evidence" value="ECO:0007669"/>
    <property type="project" value="TreeGrafter"/>
</dbReference>
<dbReference type="PROSITE" id="PS00166">
    <property type="entry name" value="ENOYL_COA_HYDRATASE"/>
    <property type="match status" value="1"/>
</dbReference>
<gene>
    <name evidence="4" type="ORF">B4167_1687</name>
</gene>
<dbReference type="InterPro" id="IPR018376">
    <property type="entry name" value="Enoyl-CoA_hyd/isom_CS"/>
</dbReference>
<dbReference type="InterPro" id="IPR029045">
    <property type="entry name" value="ClpP/crotonase-like_dom_sf"/>
</dbReference>
<dbReference type="Proteomes" id="UP000032076">
    <property type="component" value="Unassembled WGS sequence"/>
</dbReference>
<keyword evidence="2 4" id="KW-0456">Lyase</keyword>
<dbReference type="EMBL" id="JXLU01000018">
    <property type="protein sequence ID" value="KIO73963.1"/>
    <property type="molecule type" value="Genomic_DNA"/>
</dbReference>
<dbReference type="CDD" id="cd06558">
    <property type="entry name" value="crotonase-like"/>
    <property type="match status" value="1"/>
</dbReference>
<protein>
    <submittedName>
        <fullName evidence="4">Enoyl-CoA hydratase</fullName>
        <ecNumber evidence="4">4.2.1.17</ecNumber>
    </submittedName>
</protein>
<dbReference type="PANTHER" id="PTHR11941:SF54">
    <property type="entry name" value="ENOYL-COA HYDRATASE, MITOCHONDRIAL"/>
    <property type="match status" value="1"/>
</dbReference>
<dbReference type="Pfam" id="PF00378">
    <property type="entry name" value="ECH_1"/>
    <property type="match status" value="1"/>
</dbReference>
<reference evidence="4 5" key="1">
    <citation type="submission" date="2015-01" db="EMBL/GenBank/DDBJ databases">
        <title>Draft Genome Sequences of Four Bacillus thermoamylovorans Strains, Isolated From Food Products.</title>
        <authorList>
            <person name="Krawcyk A.O."/>
            <person name="Berendsen E.M."/>
            <person name="Eijlander R.T."/>
            <person name="de Jong A."/>
            <person name="Wells-Bennik M."/>
            <person name="Kuipers O.P."/>
        </authorList>
    </citation>
    <scope>NUCLEOTIDE SEQUENCE [LARGE SCALE GENOMIC DNA]</scope>
    <source>
        <strain evidence="4 5">B4167</strain>
    </source>
</reference>
<organism evidence="4 5">
    <name type="scientific">Caldibacillus thermoamylovorans</name>
    <dbReference type="NCBI Taxonomy" id="35841"/>
    <lineage>
        <taxon>Bacteria</taxon>
        <taxon>Bacillati</taxon>
        <taxon>Bacillota</taxon>
        <taxon>Bacilli</taxon>
        <taxon>Bacillales</taxon>
        <taxon>Bacillaceae</taxon>
        <taxon>Caldibacillus</taxon>
    </lineage>
</organism>
<evidence type="ECO:0000256" key="3">
    <source>
        <dbReference type="RuleBase" id="RU003707"/>
    </source>
</evidence>
<accession>A0A0D0G0K7</accession>
<dbReference type="PANTHER" id="PTHR11941">
    <property type="entry name" value="ENOYL-COA HYDRATASE-RELATED"/>
    <property type="match status" value="1"/>
</dbReference>
<dbReference type="SUPFAM" id="SSF52096">
    <property type="entry name" value="ClpP/crotonase"/>
    <property type="match status" value="1"/>
</dbReference>
<dbReference type="OrthoDB" id="9775794at2"/>
<name>A0A0D0G0K7_9BACI</name>
<dbReference type="AlphaFoldDB" id="A0A0D0G0K7"/>
<proteinExistence type="inferred from homology"/>
<evidence type="ECO:0000256" key="2">
    <source>
        <dbReference type="ARBA" id="ARBA00023239"/>
    </source>
</evidence>